<dbReference type="Gene3D" id="3.40.710.10">
    <property type="entry name" value="DD-peptidase/beta-lactamase superfamily"/>
    <property type="match status" value="1"/>
</dbReference>
<dbReference type="Pfam" id="PF00144">
    <property type="entry name" value="Beta-lactamase"/>
    <property type="match status" value="1"/>
</dbReference>
<dbReference type="EMBL" id="JAJAGO010000004">
    <property type="protein sequence ID" value="MCT2590150.1"/>
    <property type="molecule type" value="Genomic_DNA"/>
</dbReference>
<reference evidence="3 4" key="1">
    <citation type="submission" date="2021-10" db="EMBL/GenBank/DDBJ databases">
        <title>Streptomyces gossypii sp. nov., isolated from soil collected from cotton field.</title>
        <authorList>
            <person name="Ge X."/>
            <person name="Chen X."/>
            <person name="Liu W."/>
        </authorList>
    </citation>
    <scope>NUCLEOTIDE SEQUENCE [LARGE SCALE GENOMIC DNA]</scope>
    <source>
        <strain evidence="3 4">N2-109</strain>
    </source>
</reference>
<dbReference type="InterPro" id="IPR012338">
    <property type="entry name" value="Beta-lactam/transpept-like"/>
</dbReference>
<dbReference type="InterPro" id="IPR050789">
    <property type="entry name" value="Diverse_Enzym_Activities"/>
</dbReference>
<evidence type="ECO:0000256" key="1">
    <source>
        <dbReference type="ARBA" id="ARBA00022801"/>
    </source>
</evidence>
<proteinExistence type="predicted"/>
<name>A0ABT2JQL3_9ACTN</name>
<dbReference type="SUPFAM" id="SSF56601">
    <property type="entry name" value="beta-lactamase/transpeptidase-like"/>
    <property type="match status" value="1"/>
</dbReference>
<dbReference type="PANTHER" id="PTHR43283">
    <property type="entry name" value="BETA-LACTAMASE-RELATED"/>
    <property type="match status" value="1"/>
</dbReference>
<evidence type="ECO:0000313" key="4">
    <source>
        <dbReference type="Proteomes" id="UP001156389"/>
    </source>
</evidence>
<accession>A0ABT2JQL3</accession>
<dbReference type="Proteomes" id="UP001156389">
    <property type="component" value="Unassembled WGS sequence"/>
</dbReference>
<dbReference type="InterPro" id="IPR001466">
    <property type="entry name" value="Beta-lactam-related"/>
</dbReference>
<gene>
    <name evidence="3" type="ORF">LHJ74_09530</name>
</gene>
<dbReference type="PANTHER" id="PTHR43283:SF11">
    <property type="entry name" value="BETA-LACTAMASE-RELATED DOMAIN-CONTAINING PROTEIN"/>
    <property type="match status" value="1"/>
</dbReference>
<comment type="caution">
    <text evidence="3">The sequence shown here is derived from an EMBL/GenBank/DDBJ whole genome shotgun (WGS) entry which is preliminary data.</text>
</comment>
<evidence type="ECO:0000259" key="2">
    <source>
        <dbReference type="Pfam" id="PF00144"/>
    </source>
</evidence>
<feature type="domain" description="Beta-lactamase-related" evidence="2">
    <location>
        <begin position="59"/>
        <end position="376"/>
    </location>
</feature>
<evidence type="ECO:0000313" key="3">
    <source>
        <dbReference type="EMBL" id="MCT2590150.1"/>
    </source>
</evidence>
<protein>
    <submittedName>
        <fullName evidence="3">Beta-lactamase family protein</fullName>
    </submittedName>
</protein>
<sequence length="385" mass="41580">MPPVAYARLRHAASPERAGLRSDELAALAHGVDRLPGRWCSGAVVLAGRGPYVALEHAAGWAVRYAAYDPEQDRGVELPRDRQLPARPDTVFDLASLSKLFTTIALLQQVERSTLHLDAEIARYAQEFGRRKLPAHGITVRHLLTHTSGLRPELPLYDYGPRNRTDLLWAEEPLTPPGSAYCYSDLNLLLAQGVLELVTGQPLDVLVQEGITRPLGMSRTRYRPPPGWRPRIAATEDQRKPWAKLDRGMLHGRVHDENAYALGGVAGHAGLFGTAGDLAVFCRTLLSGGAYGPARILAPSSVAQLLAPPGLGFGVGQRWFMGELAGPMSEGRAAGHTGFTGTSLVLDPVTDTFLVLLANTVHPVRRPADSTPRAAAATHLARAVR</sequence>
<organism evidence="3 4">
    <name type="scientific">Streptomyces gossypii</name>
    <dbReference type="NCBI Taxonomy" id="2883101"/>
    <lineage>
        <taxon>Bacteria</taxon>
        <taxon>Bacillati</taxon>
        <taxon>Actinomycetota</taxon>
        <taxon>Actinomycetes</taxon>
        <taxon>Kitasatosporales</taxon>
        <taxon>Streptomycetaceae</taxon>
        <taxon>Streptomyces</taxon>
    </lineage>
</organism>
<keyword evidence="4" id="KW-1185">Reference proteome</keyword>
<keyword evidence="1" id="KW-0378">Hydrolase</keyword>